<dbReference type="RefSeq" id="WP_280941468.1">
    <property type="nucleotide sequence ID" value="NZ_JARYGX010000009.1"/>
</dbReference>
<dbReference type="Pfam" id="PF26363">
    <property type="entry name" value="Phospholipase-like"/>
    <property type="match status" value="1"/>
</dbReference>
<evidence type="ECO:0008006" key="4">
    <source>
        <dbReference type="Google" id="ProtNLM"/>
    </source>
</evidence>
<accession>A0ABT6MP90</accession>
<proteinExistence type="predicted"/>
<dbReference type="Proteomes" id="UP001160550">
    <property type="component" value="Unassembled WGS sequence"/>
</dbReference>
<reference evidence="2" key="2">
    <citation type="submission" date="2023-04" db="EMBL/GenBank/DDBJ databases">
        <authorList>
            <person name="Sun J.-Q."/>
        </authorList>
    </citation>
    <scope>NUCLEOTIDE SEQUENCE</scope>
    <source>
        <strain evidence="2">CC-YY355</strain>
    </source>
</reference>
<gene>
    <name evidence="2" type="ORF">QF205_04110</name>
</gene>
<evidence type="ECO:0000313" key="2">
    <source>
        <dbReference type="EMBL" id="MDH7452268.1"/>
    </source>
</evidence>
<organism evidence="2 3">
    <name type="scientific">Luteimonas composti</name>
    <dbReference type="NCBI Taxonomy" id="398257"/>
    <lineage>
        <taxon>Bacteria</taxon>
        <taxon>Pseudomonadati</taxon>
        <taxon>Pseudomonadota</taxon>
        <taxon>Gammaproteobacteria</taxon>
        <taxon>Lysobacterales</taxon>
        <taxon>Lysobacteraceae</taxon>
        <taxon>Luteimonas</taxon>
    </lineage>
</organism>
<name>A0ABT6MP90_9GAMM</name>
<evidence type="ECO:0000256" key="1">
    <source>
        <dbReference type="SAM" id="MobiDB-lite"/>
    </source>
</evidence>
<dbReference type="EMBL" id="JARYGX010000009">
    <property type="protein sequence ID" value="MDH7452268.1"/>
    <property type="molecule type" value="Genomic_DNA"/>
</dbReference>
<comment type="caution">
    <text evidence="2">The sequence shown here is derived from an EMBL/GenBank/DDBJ whole genome shotgun (WGS) entry which is preliminary data.</text>
</comment>
<keyword evidence="3" id="KW-1185">Reference proteome</keyword>
<protein>
    <recommendedName>
        <fullName evidence="4">Phospholipase</fullName>
    </recommendedName>
</protein>
<sequence length="730" mass="76916">MDDHYRQRRDLLLQLELAGEPELSARATRLRELYHAREIAGLSLDSYDAARGVGQPEVAWKRASEAPGLLRSWAPGLGLQENQLRAMLRPENSGFRAEIYLPDPEILGPGFKPTLVFKGSGGEVAGADGRLRDTTIEDFFGNNFPQSLGMQTDYYDRAMTIAMLLKRAGLDFEIGGHSLGAGKASAASAITGMRAVTFNAAGLHPGTALRFSKQNGNMPLFDTDKFVTAWQVQGDLLNDGVQGDLANLGALDRHRLGRLLADTAGLLRKVPEARQVLERELMPNVSDASQPAMREFLDRLEQGGGARLLRDLPQAAGMRKPPLSAMASVDGVLVHREHAASIAGLHKLASPLLTTVASAARGADAGSSVGQVVAAGGRLGDRGLDLGGDGVRRALGQAGTFAAEGYRSGGITFAHGMRGTGELTAQWRELGASLEAGVHEGRSWLRARQGEAAAGAWRALGAAAGVVSPRTRRELEDRGEASVERAAALAAQGRLEAEQARARGLASAGTIRLAAQSIGDAAEARTRENGEQVKLRLAVAGTVADAVLDASGDRIGAITARAPLSGAALGGTTGLLVGGAVAYRPGSPWTGYDVQGTVRLAREAGPALQEALQRHGMASAMIPSLDGEIARQEQAARALLDARQRGGARIERPLLHTGESGQALDRFLEALKSGDAGRISAASAAMLETPQARGWLRDGQQRLDALQSRQAPVPAIEQEARQPDDAVLAR</sequence>
<reference evidence="2" key="1">
    <citation type="journal article" date="2007" name="Int. J. Syst. Evol. Microbiol.">
        <title>Luteimonas composti sp. nov., a moderately thermophilic bacterium isolated from food waste.</title>
        <authorList>
            <person name="Young C.C."/>
            <person name="Kampfer P."/>
            <person name="Chen W.M."/>
            <person name="Yen W.S."/>
            <person name="Arun A.B."/>
            <person name="Lai W.A."/>
            <person name="Shen F.T."/>
            <person name="Rekha P.D."/>
            <person name="Lin K.Y."/>
            <person name="Chou J.H."/>
        </authorList>
    </citation>
    <scope>NUCLEOTIDE SEQUENCE</scope>
    <source>
        <strain evidence="2">CC-YY355</strain>
    </source>
</reference>
<evidence type="ECO:0000313" key="3">
    <source>
        <dbReference type="Proteomes" id="UP001160550"/>
    </source>
</evidence>
<feature type="region of interest" description="Disordered" evidence="1">
    <location>
        <begin position="707"/>
        <end position="730"/>
    </location>
</feature>